<dbReference type="AlphaFoldDB" id="A0A9W6VKV4"/>
<keyword evidence="3" id="KW-1185">Reference proteome</keyword>
<comment type="caution">
    <text evidence="2">The sequence shown here is derived from an EMBL/GenBank/DDBJ whole genome shotgun (WGS) entry which is preliminary data.</text>
</comment>
<evidence type="ECO:0000313" key="2">
    <source>
        <dbReference type="EMBL" id="GLY70822.1"/>
    </source>
</evidence>
<sequence length="240" mass="25453">MSSPRYADMTVRSVSAIMATVVGLTFLFGFGNVLDLALRLGVPVWIAPLVAPALDLTVLGLLVATRHLALDGVTGEQLKPARRLLLCASVVTLALNVAEPLMAGDIGRALFDAVGPLLLMGWAEVGPGLLQAINVATDRLGEVDVPARHLPPVAAAKATGHVRSDRDLASERPAEDELLARARIEDAQHWATCRRPISAETLRKRLHISAARSRALVALIRSKQQPEAGHLNPSPAPVPG</sequence>
<keyword evidence="1" id="KW-1133">Transmembrane helix</keyword>
<protein>
    <recommendedName>
        <fullName evidence="4">DUF2637 domain-containing protein</fullName>
    </recommendedName>
</protein>
<feature type="transmembrane region" description="Helical" evidence="1">
    <location>
        <begin position="84"/>
        <end position="103"/>
    </location>
</feature>
<organism evidence="2 3">
    <name type="scientific">Amycolatopsis taiwanensis</name>
    <dbReference type="NCBI Taxonomy" id="342230"/>
    <lineage>
        <taxon>Bacteria</taxon>
        <taxon>Bacillati</taxon>
        <taxon>Actinomycetota</taxon>
        <taxon>Actinomycetes</taxon>
        <taxon>Pseudonocardiales</taxon>
        <taxon>Pseudonocardiaceae</taxon>
        <taxon>Amycolatopsis</taxon>
    </lineage>
</organism>
<dbReference type="RefSeq" id="WP_432705848.1">
    <property type="nucleotide sequence ID" value="NZ_BSTI01000027.1"/>
</dbReference>
<accession>A0A9W6VKV4</accession>
<evidence type="ECO:0000256" key="1">
    <source>
        <dbReference type="SAM" id="Phobius"/>
    </source>
</evidence>
<keyword evidence="1" id="KW-0812">Transmembrane</keyword>
<name>A0A9W6VKV4_9PSEU</name>
<dbReference type="EMBL" id="BSTI01000027">
    <property type="protein sequence ID" value="GLY70822.1"/>
    <property type="molecule type" value="Genomic_DNA"/>
</dbReference>
<reference evidence="2" key="1">
    <citation type="submission" date="2023-03" db="EMBL/GenBank/DDBJ databases">
        <title>Amycolatopsis taiwanensis NBRC 103393.</title>
        <authorList>
            <person name="Ichikawa N."/>
            <person name="Sato H."/>
            <person name="Tonouchi N."/>
        </authorList>
    </citation>
    <scope>NUCLEOTIDE SEQUENCE</scope>
    <source>
        <strain evidence="2">NBRC 103393</strain>
    </source>
</reference>
<evidence type="ECO:0000313" key="3">
    <source>
        <dbReference type="Proteomes" id="UP001165136"/>
    </source>
</evidence>
<gene>
    <name evidence="2" type="ORF">Atai01_74410</name>
</gene>
<keyword evidence="1" id="KW-0472">Membrane</keyword>
<proteinExistence type="predicted"/>
<feature type="transmembrane region" description="Helical" evidence="1">
    <location>
        <begin position="42"/>
        <end position="64"/>
    </location>
</feature>
<dbReference type="Proteomes" id="UP001165136">
    <property type="component" value="Unassembled WGS sequence"/>
</dbReference>
<evidence type="ECO:0008006" key="4">
    <source>
        <dbReference type="Google" id="ProtNLM"/>
    </source>
</evidence>
<feature type="transmembrane region" description="Helical" evidence="1">
    <location>
        <begin position="12"/>
        <end position="30"/>
    </location>
</feature>